<dbReference type="EMBL" id="KN822975">
    <property type="protein sequence ID" value="KIO30132.1"/>
    <property type="molecule type" value="Genomic_DNA"/>
</dbReference>
<keyword evidence="3" id="KW-1185">Reference proteome</keyword>
<dbReference type="AlphaFoldDB" id="A0A0C3M8S9"/>
<evidence type="ECO:0000313" key="2">
    <source>
        <dbReference type="EMBL" id="KIO30132.1"/>
    </source>
</evidence>
<evidence type="ECO:0000313" key="3">
    <source>
        <dbReference type="Proteomes" id="UP000054248"/>
    </source>
</evidence>
<reference evidence="2 3" key="1">
    <citation type="submission" date="2014-04" db="EMBL/GenBank/DDBJ databases">
        <authorList>
            <consortium name="DOE Joint Genome Institute"/>
            <person name="Kuo A."/>
            <person name="Girlanda M."/>
            <person name="Perotto S."/>
            <person name="Kohler A."/>
            <person name="Nagy L.G."/>
            <person name="Floudas D."/>
            <person name="Copeland A."/>
            <person name="Barry K.W."/>
            <person name="Cichocki N."/>
            <person name="Veneault-Fourrey C."/>
            <person name="LaButti K."/>
            <person name="Lindquist E.A."/>
            <person name="Lipzen A."/>
            <person name="Lundell T."/>
            <person name="Morin E."/>
            <person name="Murat C."/>
            <person name="Sun H."/>
            <person name="Tunlid A."/>
            <person name="Henrissat B."/>
            <person name="Grigoriev I.V."/>
            <person name="Hibbett D.S."/>
            <person name="Martin F."/>
            <person name="Nordberg H.P."/>
            <person name="Cantor M.N."/>
            <person name="Hua S.X."/>
        </authorList>
    </citation>
    <scope>NUCLEOTIDE SEQUENCE [LARGE SCALE GENOMIC DNA]</scope>
    <source>
        <strain evidence="2 3">MUT 4182</strain>
    </source>
</reference>
<dbReference type="Proteomes" id="UP000054248">
    <property type="component" value="Unassembled WGS sequence"/>
</dbReference>
<protein>
    <submittedName>
        <fullName evidence="2">Uncharacterized protein</fullName>
    </submittedName>
</protein>
<gene>
    <name evidence="2" type="ORF">M407DRAFT_5812</name>
</gene>
<name>A0A0C3M8S9_9AGAM</name>
<proteinExistence type="predicted"/>
<accession>A0A0C3M8S9</accession>
<feature type="region of interest" description="Disordered" evidence="1">
    <location>
        <begin position="1"/>
        <end position="23"/>
    </location>
</feature>
<feature type="compositionally biased region" description="Basic and acidic residues" evidence="1">
    <location>
        <begin position="1"/>
        <end position="12"/>
    </location>
</feature>
<organism evidence="2 3">
    <name type="scientific">Tulasnella calospora MUT 4182</name>
    <dbReference type="NCBI Taxonomy" id="1051891"/>
    <lineage>
        <taxon>Eukaryota</taxon>
        <taxon>Fungi</taxon>
        <taxon>Dikarya</taxon>
        <taxon>Basidiomycota</taxon>
        <taxon>Agaricomycotina</taxon>
        <taxon>Agaricomycetes</taxon>
        <taxon>Cantharellales</taxon>
        <taxon>Tulasnellaceae</taxon>
        <taxon>Tulasnella</taxon>
    </lineage>
</organism>
<dbReference type="HOGENOM" id="CLU_1788244_0_0_1"/>
<evidence type="ECO:0000256" key="1">
    <source>
        <dbReference type="SAM" id="MobiDB-lite"/>
    </source>
</evidence>
<sequence>MKNFRRLPEGNPDHCQSPFVNTPTSPWTQSHASCSVWMAFTSRAGSIVSPTGGISNSPGMNIADETHYKRHLRTIGTVRNIQVHFLSSGARTVLEHVRAGTGLGLLADALERVSSISLASLVEFGNRSMWGPRAMAARLPPQHNP</sequence>
<reference evidence="3" key="2">
    <citation type="submission" date="2015-01" db="EMBL/GenBank/DDBJ databases">
        <title>Evolutionary Origins and Diversification of the Mycorrhizal Mutualists.</title>
        <authorList>
            <consortium name="DOE Joint Genome Institute"/>
            <consortium name="Mycorrhizal Genomics Consortium"/>
            <person name="Kohler A."/>
            <person name="Kuo A."/>
            <person name="Nagy L.G."/>
            <person name="Floudas D."/>
            <person name="Copeland A."/>
            <person name="Barry K.W."/>
            <person name="Cichocki N."/>
            <person name="Veneault-Fourrey C."/>
            <person name="LaButti K."/>
            <person name="Lindquist E.A."/>
            <person name="Lipzen A."/>
            <person name="Lundell T."/>
            <person name="Morin E."/>
            <person name="Murat C."/>
            <person name="Riley R."/>
            <person name="Ohm R."/>
            <person name="Sun H."/>
            <person name="Tunlid A."/>
            <person name="Henrissat B."/>
            <person name="Grigoriev I.V."/>
            <person name="Hibbett D.S."/>
            <person name="Martin F."/>
        </authorList>
    </citation>
    <scope>NUCLEOTIDE SEQUENCE [LARGE SCALE GENOMIC DNA]</scope>
    <source>
        <strain evidence="3">MUT 4182</strain>
    </source>
</reference>